<name>A0A9N7VUB6_PLEPL</name>
<feature type="compositionally biased region" description="Polar residues" evidence="1">
    <location>
        <begin position="59"/>
        <end position="69"/>
    </location>
</feature>
<evidence type="ECO:0000313" key="3">
    <source>
        <dbReference type="Proteomes" id="UP001153269"/>
    </source>
</evidence>
<evidence type="ECO:0000256" key="1">
    <source>
        <dbReference type="SAM" id="MobiDB-lite"/>
    </source>
</evidence>
<keyword evidence="3" id="KW-1185">Reference proteome</keyword>
<feature type="region of interest" description="Disordered" evidence="1">
    <location>
        <begin position="18"/>
        <end position="157"/>
    </location>
</feature>
<comment type="caution">
    <text evidence="2">The sequence shown here is derived from an EMBL/GenBank/DDBJ whole genome shotgun (WGS) entry which is preliminary data.</text>
</comment>
<dbReference type="EMBL" id="CADEAL010004325">
    <property type="protein sequence ID" value="CAB1457084.1"/>
    <property type="molecule type" value="Genomic_DNA"/>
</dbReference>
<organism evidence="2 3">
    <name type="scientific">Pleuronectes platessa</name>
    <name type="common">European plaice</name>
    <dbReference type="NCBI Taxonomy" id="8262"/>
    <lineage>
        <taxon>Eukaryota</taxon>
        <taxon>Metazoa</taxon>
        <taxon>Chordata</taxon>
        <taxon>Craniata</taxon>
        <taxon>Vertebrata</taxon>
        <taxon>Euteleostomi</taxon>
        <taxon>Actinopterygii</taxon>
        <taxon>Neopterygii</taxon>
        <taxon>Teleostei</taxon>
        <taxon>Neoteleostei</taxon>
        <taxon>Acanthomorphata</taxon>
        <taxon>Carangaria</taxon>
        <taxon>Pleuronectiformes</taxon>
        <taxon>Pleuronectoidei</taxon>
        <taxon>Pleuronectidae</taxon>
        <taxon>Pleuronectes</taxon>
    </lineage>
</organism>
<accession>A0A9N7VUB6</accession>
<feature type="compositionally biased region" description="Polar residues" evidence="1">
    <location>
        <begin position="31"/>
        <end position="40"/>
    </location>
</feature>
<dbReference type="AlphaFoldDB" id="A0A9N7VUB6"/>
<dbReference type="Proteomes" id="UP001153269">
    <property type="component" value="Unassembled WGS sequence"/>
</dbReference>
<reference evidence="2" key="1">
    <citation type="submission" date="2020-03" db="EMBL/GenBank/DDBJ databases">
        <authorList>
            <person name="Weist P."/>
        </authorList>
    </citation>
    <scope>NUCLEOTIDE SEQUENCE</scope>
</reference>
<evidence type="ECO:0000313" key="2">
    <source>
        <dbReference type="EMBL" id="CAB1457084.1"/>
    </source>
</evidence>
<gene>
    <name evidence="2" type="ORF">PLEPLA_LOCUS44888</name>
</gene>
<sequence length="173" mass="18201">MRQRERINVCTSGRCEIQAETRQGPSEGLSRISQSQSGAHNFQEVLHSPDLQPELIRGDQSSAARTTANGELALDQCAERQGPPIPALSPGEEGRAAARSHAAEPSTLPLSHPVGDSCGANELGDATPPCHGGRTASNSVSVVGGGRESQRRSALECQIRVNNPSNYFTGFGS</sequence>
<proteinExistence type="predicted"/>
<protein>
    <submittedName>
        <fullName evidence="2">Uncharacterized protein</fullName>
    </submittedName>
</protein>